<evidence type="ECO:0000256" key="3">
    <source>
        <dbReference type="ARBA" id="ARBA00023015"/>
    </source>
</evidence>
<evidence type="ECO:0000256" key="6">
    <source>
        <dbReference type="ARBA" id="ARBA00023242"/>
    </source>
</evidence>
<feature type="domain" description="HTH myb-type" evidence="9">
    <location>
        <begin position="122"/>
        <end position="151"/>
    </location>
</feature>
<dbReference type="GO" id="GO:0005634">
    <property type="term" value="C:nucleus"/>
    <property type="evidence" value="ECO:0007669"/>
    <property type="project" value="UniProtKB-SubCell"/>
</dbReference>
<dbReference type="PROSITE" id="PS50090">
    <property type="entry name" value="MYB_LIKE"/>
    <property type="match status" value="2"/>
</dbReference>
<evidence type="ECO:0000259" key="8">
    <source>
        <dbReference type="PROSITE" id="PS50090"/>
    </source>
</evidence>
<evidence type="ECO:0000256" key="5">
    <source>
        <dbReference type="ARBA" id="ARBA00023163"/>
    </source>
</evidence>
<dbReference type="GO" id="GO:0046394">
    <property type="term" value="P:carboxylic acid biosynthetic process"/>
    <property type="evidence" value="ECO:0007669"/>
    <property type="project" value="UniProtKB-ARBA"/>
</dbReference>
<dbReference type="CDD" id="cd00167">
    <property type="entry name" value="SANT"/>
    <property type="match status" value="2"/>
</dbReference>
<dbReference type="SUPFAM" id="SSF46689">
    <property type="entry name" value="Homeodomain-like"/>
    <property type="match status" value="1"/>
</dbReference>
<proteinExistence type="predicted"/>
<evidence type="ECO:0000313" key="10">
    <source>
        <dbReference type="Proteomes" id="UP000504603"/>
    </source>
</evidence>
<comment type="subcellular location">
    <subcellularLocation>
        <location evidence="1">Nucleus</location>
    </subcellularLocation>
</comment>
<evidence type="ECO:0000256" key="1">
    <source>
        <dbReference type="ARBA" id="ARBA00004123"/>
    </source>
</evidence>
<accession>A0A6J1DQB3</accession>
<dbReference type="AlphaFoldDB" id="A0A6J1DQB3"/>
<dbReference type="GO" id="GO:0000976">
    <property type="term" value="F:transcription cis-regulatory region binding"/>
    <property type="evidence" value="ECO:0007669"/>
    <property type="project" value="UniProtKB-ARBA"/>
</dbReference>
<dbReference type="PANTHER" id="PTHR47994:SF5">
    <property type="entry name" value="F14D16.11-RELATED"/>
    <property type="match status" value="1"/>
</dbReference>
<keyword evidence="6" id="KW-0539">Nucleus</keyword>
<evidence type="ECO:0000256" key="4">
    <source>
        <dbReference type="ARBA" id="ARBA00023125"/>
    </source>
</evidence>
<dbReference type="InterPro" id="IPR001005">
    <property type="entry name" value="SANT/Myb"/>
</dbReference>
<sequence length="294" mass="33157">MGRQPCCDKLGVKKGPWTAEEDKKLINFILTNGQCCWRAVPKLAGLRRCGKSCRLRWTNYLRPDLKRGLLTEAEEQLVIDLHARLGNSNVWEEDKLQSKAFNLGTAETSASNPNFASWPSNTIWSKIAARLPGRTDNEIKNHWNTHIKKKLLKMGIDPVTHEPIKKQPEETTDQSPKANTNNAKKENSGENDSVLENSSSSPATENSSSAATDDSLLLENLYNTSSNFWIEEEALWNNHNPPAANGANNFVWEENNCSWLLDCEDFGIHDFGFDFFNDFESNNAINTTEMEGKH</sequence>
<feature type="region of interest" description="Disordered" evidence="7">
    <location>
        <begin position="165"/>
        <end position="212"/>
    </location>
</feature>
<keyword evidence="5" id="KW-0804">Transcription</keyword>
<feature type="compositionally biased region" description="Low complexity" evidence="7">
    <location>
        <begin position="196"/>
        <end position="212"/>
    </location>
</feature>
<gene>
    <name evidence="11" type="primary">LOC111023340</name>
</gene>
<dbReference type="OrthoDB" id="2143914at2759"/>
<evidence type="ECO:0000256" key="7">
    <source>
        <dbReference type="SAM" id="MobiDB-lite"/>
    </source>
</evidence>
<dbReference type="PANTHER" id="PTHR47994">
    <property type="entry name" value="F14D16.11-RELATED"/>
    <property type="match status" value="1"/>
</dbReference>
<protein>
    <submittedName>
        <fullName evidence="11">Protein ODORANT1-like isoform X1</fullName>
    </submittedName>
</protein>
<feature type="domain" description="Myb-like" evidence="8">
    <location>
        <begin position="9"/>
        <end position="61"/>
    </location>
</feature>
<keyword evidence="10" id="KW-1185">Reference proteome</keyword>
<dbReference type="Gene3D" id="1.10.10.60">
    <property type="entry name" value="Homeodomain-like"/>
    <property type="match status" value="2"/>
</dbReference>
<evidence type="ECO:0000259" key="9">
    <source>
        <dbReference type="PROSITE" id="PS51294"/>
    </source>
</evidence>
<keyword evidence="3" id="KW-0805">Transcription regulation</keyword>
<dbReference type="Proteomes" id="UP000504603">
    <property type="component" value="Unplaced"/>
</dbReference>
<name>A0A6J1DQB3_MOMCH</name>
<reference evidence="11" key="1">
    <citation type="submission" date="2025-08" db="UniProtKB">
        <authorList>
            <consortium name="RefSeq"/>
        </authorList>
    </citation>
    <scope>IDENTIFICATION</scope>
    <source>
        <strain evidence="11">OHB3-1</strain>
    </source>
</reference>
<feature type="domain" description="HTH myb-type" evidence="9">
    <location>
        <begin position="9"/>
        <end position="65"/>
    </location>
</feature>
<dbReference type="PROSITE" id="PS51294">
    <property type="entry name" value="HTH_MYB"/>
    <property type="match status" value="2"/>
</dbReference>
<evidence type="ECO:0000256" key="2">
    <source>
        <dbReference type="ARBA" id="ARBA00022737"/>
    </source>
</evidence>
<keyword evidence="2" id="KW-0677">Repeat</keyword>
<organism evidence="10 11">
    <name type="scientific">Momordica charantia</name>
    <name type="common">Bitter gourd</name>
    <name type="synonym">Balsam pear</name>
    <dbReference type="NCBI Taxonomy" id="3673"/>
    <lineage>
        <taxon>Eukaryota</taxon>
        <taxon>Viridiplantae</taxon>
        <taxon>Streptophyta</taxon>
        <taxon>Embryophyta</taxon>
        <taxon>Tracheophyta</taxon>
        <taxon>Spermatophyta</taxon>
        <taxon>Magnoliopsida</taxon>
        <taxon>eudicotyledons</taxon>
        <taxon>Gunneridae</taxon>
        <taxon>Pentapetalae</taxon>
        <taxon>rosids</taxon>
        <taxon>fabids</taxon>
        <taxon>Cucurbitales</taxon>
        <taxon>Cucurbitaceae</taxon>
        <taxon>Momordiceae</taxon>
        <taxon>Momordica</taxon>
    </lineage>
</organism>
<dbReference type="SMART" id="SM00717">
    <property type="entry name" value="SANT"/>
    <property type="match status" value="2"/>
</dbReference>
<dbReference type="InterPro" id="IPR017930">
    <property type="entry name" value="Myb_dom"/>
</dbReference>
<feature type="domain" description="Myb-like" evidence="8">
    <location>
        <begin position="62"/>
        <end position="147"/>
    </location>
</feature>
<evidence type="ECO:0000313" key="11">
    <source>
        <dbReference type="RefSeq" id="XP_022156450.1"/>
    </source>
</evidence>
<dbReference type="GO" id="GO:0006355">
    <property type="term" value="P:regulation of DNA-templated transcription"/>
    <property type="evidence" value="ECO:0007669"/>
    <property type="project" value="UniProtKB-ARBA"/>
</dbReference>
<dbReference type="Pfam" id="PF00249">
    <property type="entry name" value="Myb_DNA-binding"/>
    <property type="match status" value="2"/>
</dbReference>
<dbReference type="RefSeq" id="XP_022156450.1">
    <property type="nucleotide sequence ID" value="XM_022300758.1"/>
</dbReference>
<dbReference type="KEGG" id="mcha:111023340"/>
<dbReference type="FunFam" id="1.10.10.60:FF:000069">
    <property type="entry name" value="MYB transcription factor"/>
    <property type="match status" value="1"/>
</dbReference>
<keyword evidence="4" id="KW-0238">DNA-binding</keyword>
<dbReference type="InterPro" id="IPR015495">
    <property type="entry name" value="Myb_TF_plants"/>
</dbReference>
<dbReference type="GeneID" id="111023340"/>
<dbReference type="InterPro" id="IPR009057">
    <property type="entry name" value="Homeodomain-like_sf"/>
</dbReference>
<feature type="compositionally biased region" description="Polar residues" evidence="7">
    <location>
        <begin position="173"/>
        <end position="182"/>
    </location>
</feature>